<dbReference type="Gene3D" id="3.40.50.12780">
    <property type="entry name" value="N-terminal domain of ligase-like"/>
    <property type="match status" value="1"/>
</dbReference>
<feature type="domain" description="AMP-dependent synthetase/ligase" evidence="3">
    <location>
        <begin position="10"/>
        <end position="324"/>
    </location>
</feature>
<dbReference type="Proteomes" id="UP000460435">
    <property type="component" value="Unassembled WGS sequence"/>
</dbReference>
<keyword evidence="2" id="KW-0436">Ligase</keyword>
<proteinExistence type="inferred from homology"/>
<gene>
    <name evidence="5" type="ORF">F7O44_16605</name>
</gene>
<sequence length="476" mass="49479">MPVARDVLAHAAKSPDMVALRSPGRTRTYGQLGADISAAVGAWWAAGVRPGRLVAVDLAEPIDLLTAVLAADLIRATPLVCDASWSAEQRTAVLGTIGPDLHVRDWPPASYGDAGVTTGPESATLAGAPAPYDVAWAGFSSGSTGRPRAVARTRASWTGCYPAVDKLTGMTSEDTVLVPGPLASSLYCFAALHGLATGASVTVTGRWASGLVRSYLADSDVVHLVPHLLEHVVGELASMGPSRLRMAVSGGAGLPAGLRERAGAAGLDVVEYYGAVELSFVAVDADGLGLRPFDNVEIDVRQVPGSSGLGEVWVRSPWLAEGYLAGATGPFRRDDDGWATVGDLAEADSSGTRALRLRGRGDGAVVTGGATVVPEDVEAVLGGVPGVRDVVVVGTPHHWLGSVVTAVIETAGPPVRRKILEAAARRELTPAQRPRRWYEADRLPRTPAGKPARAIIAEALIDGRPDHSGTSIRLMR</sequence>
<dbReference type="PANTHER" id="PTHR43201:SF5">
    <property type="entry name" value="MEDIUM-CHAIN ACYL-COA LIGASE ACSF2, MITOCHONDRIAL"/>
    <property type="match status" value="1"/>
</dbReference>
<evidence type="ECO:0000259" key="4">
    <source>
        <dbReference type="Pfam" id="PF13193"/>
    </source>
</evidence>
<dbReference type="RefSeq" id="WP_162451380.1">
    <property type="nucleotide sequence ID" value="NZ_WLZY01000005.1"/>
</dbReference>
<dbReference type="InterPro" id="IPR025110">
    <property type="entry name" value="AMP-bd_C"/>
</dbReference>
<comment type="similarity">
    <text evidence="1">Belongs to the ATP-dependent AMP-binding enzyme family.</text>
</comment>
<dbReference type="Pfam" id="PF00501">
    <property type="entry name" value="AMP-binding"/>
    <property type="match status" value="1"/>
</dbReference>
<evidence type="ECO:0000313" key="5">
    <source>
        <dbReference type="EMBL" id="NDL58691.1"/>
    </source>
</evidence>
<dbReference type="InterPro" id="IPR045851">
    <property type="entry name" value="AMP-bd_C_sf"/>
</dbReference>
<dbReference type="Gene3D" id="3.30.300.30">
    <property type="match status" value="1"/>
</dbReference>
<name>A0A7K3M5T8_9ACTN</name>
<dbReference type="Pfam" id="PF13193">
    <property type="entry name" value="AMP-binding_C"/>
    <property type="match status" value="1"/>
</dbReference>
<dbReference type="GO" id="GO:0006631">
    <property type="term" value="P:fatty acid metabolic process"/>
    <property type="evidence" value="ECO:0007669"/>
    <property type="project" value="TreeGrafter"/>
</dbReference>
<dbReference type="SUPFAM" id="SSF56801">
    <property type="entry name" value="Acetyl-CoA synthetase-like"/>
    <property type="match status" value="1"/>
</dbReference>
<dbReference type="AlphaFoldDB" id="A0A7K3M5T8"/>
<dbReference type="PANTHER" id="PTHR43201">
    <property type="entry name" value="ACYL-COA SYNTHETASE"/>
    <property type="match status" value="1"/>
</dbReference>
<evidence type="ECO:0000259" key="3">
    <source>
        <dbReference type="Pfam" id="PF00501"/>
    </source>
</evidence>
<evidence type="ECO:0000256" key="2">
    <source>
        <dbReference type="ARBA" id="ARBA00022598"/>
    </source>
</evidence>
<dbReference type="GO" id="GO:0031956">
    <property type="term" value="F:medium-chain fatty acid-CoA ligase activity"/>
    <property type="evidence" value="ECO:0007669"/>
    <property type="project" value="TreeGrafter"/>
</dbReference>
<protein>
    <submittedName>
        <fullName evidence="5">AMP-binding protein</fullName>
    </submittedName>
</protein>
<feature type="domain" description="AMP-binding enzyme C-terminal" evidence="4">
    <location>
        <begin position="377"/>
        <end position="450"/>
    </location>
</feature>
<reference evidence="5 6" key="1">
    <citation type="submission" date="2019-11" db="EMBL/GenBank/DDBJ databases">
        <authorList>
            <person name="Li X.-J."/>
            <person name="Feng X.-M."/>
        </authorList>
    </citation>
    <scope>NUCLEOTIDE SEQUENCE [LARGE SCALE GENOMIC DNA]</scope>
    <source>
        <strain evidence="5 6">XMNu-373</strain>
    </source>
</reference>
<dbReference type="InterPro" id="IPR000873">
    <property type="entry name" value="AMP-dep_synth/lig_dom"/>
</dbReference>
<keyword evidence="6" id="KW-1185">Reference proteome</keyword>
<organism evidence="5 6">
    <name type="scientific">Phytoactinopolyspora mesophila</name>
    <dbReference type="NCBI Taxonomy" id="2650750"/>
    <lineage>
        <taxon>Bacteria</taxon>
        <taxon>Bacillati</taxon>
        <taxon>Actinomycetota</taxon>
        <taxon>Actinomycetes</taxon>
        <taxon>Jiangellales</taxon>
        <taxon>Jiangellaceae</taxon>
        <taxon>Phytoactinopolyspora</taxon>
    </lineage>
</organism>
<dbReference type="InterPro" id="IPR042099">
    <property type="entry name" value="ANL_N_sf"/>
</dbReference>
<evidence type="ECO:0000313" key="6">
    <source>
        <dbReference type="Proteomes" id="UP000460435"/>
    </source>
</evidence>
<evidence type="ECO:0000256" key="1">
    <source>
        <dbReference type="ARBA" id="ARBA00006432"/>
    </source>
</evidence>
<comment type="caution">
    <text evidence="5">The sequence shown here is derived from an EMBL/GenBank/DDBJ whole genome shotgun (WGS) entry which is preliminary data.</text>
</comment>
<dbReference type="EMBL" id="WLZY01000005">
    <property type="protein sequence ID" value="NDL58691.1"/>
    <property type="molecule type" value="Genomic_DNA"/>
</dbReference>
<accession>A0A7K3M5T8</accession>